<reference evidence="3" key="1">
    <citation type="submission" date="2024-04" db="EMBL/GenBank/DDBJ databases">
        <authorList>
            <consortium name="Molecular Ecology Group"/>
        </authorList>
    </citation>
    <scope>NUCLEOTIDE SEQUENCE</scope>
</reference>
<name>A0AAV2NF93_9HYME</name>
<evidence type="ECO:0000256" key="1">
    <source>
        <dbReference type="SAM" id="MobiDB-lite"/>
    </source>
</evidence>
<evidence type="ECO:0000256" key="2">
    <source>
        <dbReference type="SAM" id="Phobius"/>
    </source>
</evidence>
<dbReference type="Proteomes" id="UP001497644">
    <property type="component" value="Chromosome 13"/>
</dbReference>
<dbReference type="AlphaFoldDB" id="A0AAV2NF93"/>
<organism evidence="3 4">
    <name type="scientific">Lasius platythorax</name>
    <dbReference type="NCBI Taxonomy" id="488582"/>
    <lineage>
        <taxon>Eukaryota</taxon>
        <taxon>Metazoa</taxon>
        <taxon>Ecdysozoa</taxon>
        <taxon>Arthropoda</taxon>
        <taxon>Hexapoda</taxon>
        <taxon>Insecta</taxon>
        <taxon>Pterygota</taxon>
        <taxon>Neoptera</taxon>
        <taxon>Endopterygota</taxon>
        <taxon>Hymenoptera</taxon>
        <taxon>Apocrita</taxon>
        <taxon>Aculeata</taxon>
        <taxon>Formicoidea</taxon>
        <taxon>Formicidae</taxon>
        <taxon>Formicinae</taxon>
        <taxon>Lasius</taxon>
        <taxon>Lasius</taxon>
    </lineage>
</organism>
<keyword evidence="4" id="KW-1185">Reference proteome</keyword>
<gene>
    <name evidence="3" type="ORF">LPLAT_LOCUS3954</name>
</gene>
<protein>
    <submittedName>
        <fullName evidence="3">Uncharacterized protein</fullName>
    </submittedName>
</protein>
<proteinExistence type="predicted"/>
<evidence type="ECO:0000313" key="3">
    <source>
        <dbReference type="EMBL" id="CAL1678041.1"/>
    </source>
</evidence>
<feature type="transmembrane region" description="Helical" evidence="2">
    <location>
        <begin position="42"/>
        <end position="63"/>
    </location>
</feature>
<feature type="region of interest" description="Disordered" evidence="1">
    <location>
        <begin position="1"/>
        <end position="22"/>
    </location>
</feature>
<dbReference type="EMBL" id="OZ034836">
    <property type="protein sequence ID" value="CAL1678041.1"/>
    <property type="molecule type" value="Genomic_DNA"/>
</dbReference>
<keyword evidence="2" id="KW-0472">Membrane</keyword>
<keyword evidence="2" id="KW-0812">Transmembrane</keyword>
<evidence type="ECO:0000313" key="4">
    <source>
        <dbReference type="Proteomes" id="UP001497644"/>
    </source>
</evidence>
<accession>A0AAV2NF93</accession>
<keyword evidence="2" id="KW-1133">Transmembrane helix</keyword>
<sequence length="93" mass="10334">MMSDKVTKEIVSGAEIEKGDKSEKETTFSVFTARCRSKFVNMWPAVTIAPLLAPAVATLHYYFSLEFPVQPGIRNNGKACRKCETAFFPTIAL</sequence>